<evidence type="ECO:0000256" key="4">
    <source>
        <dbReference type="ARBA" id="ARBA00022490"/>
    </source>
</evidence>
<name>A0AAX4NIX0_9ARCH</name>
<evidence type="ECO:0000313" key="12">
    <source>
        <dbReference type="Proteomes" id="UP001451606"/>
    </source>
</evidence>
<dbReference type="PANTHER" id="PTHR12234:SF1">
    <property type="entry name" value="FORMIMINOTRANSFERASE N-TERMINAL SUBDOMAIN-CONTAINING PROTEIN"/>
    <property type="match status" value="1"/>
</dbReference>
<dbReference type="Pfam" id="PF07837">
    <property type="entry name" value="FTCD_N"/>
    <property type="match status" value="1"/>
</dbReference>
<keyword evidence="8" id="KW-0175">Coiled coil</keyword>
<dbReference type="Pfam" id="PF02971">
    <property type="entry name" value="FTCD"/>
    <property type="match status" value="1"/>
</dbReference>
<comment type="pathway">
    <text evidence="2">Amino-acid degradation; L-histidine degradation into L-glutamate; L-glutamate from N-formimidoyl-L-glutamate (transferase route): step 1/1.</text>
</comment>
<dbReference type="Gene3D" id="3.30.70.670">
    <property type="entry name" value="Formiminotransferase, C-terminal subdomain"/>
    <property type="match status" value="1"/>
</dbReference>
<proteinExistence type="predicted"/>
<dbReference type="SUPFAM" id="SSF55116">
    <property type="entry name" value="Formiminotransferase domain of formiminotransferase-cyclodeaminase"/>
    <property type="match status" value="2"/>
</dbReference>
<evidence type="ECO:0000256" key="6">
    <source>
        <dbReference type="ARBA" id="ARBA00022808"/>
    </source>
</evidence>
<accession>A0AAX4NIX0</accession>
<keyword evidence="6" id="KW-0369">Histidine metabolism</keyword>
<reference evidence="11 12" key="1">
    <citation type="submission" date="2023-09" db="EMBL/GenBank/DDBJ databases">
        <authorList>
            <person name="Golyshina O.V."/>
            <person name="Lunev E.A."/>
            <person name="Bargiela R."/>
            <person name="Gaines M.C."/>
            <person name="Daum B."/>
            <person name="Bale N.J."/>
            <person name="Koenen M."/>
            <person name="Sinninghe Damst J.S."/>
            <person name="Yakimov M."/>
            <person name="Golyshin P.N."/>
        </authorList>
    </citation>
    <scope>NUCLEOTIDE SEQUENCE [LARGE SCALE GENOMIC DNA]</scope>
    <source>
        <strain evidence="11 12">M1</strain>
    </source>
</reference>
<dbReference type="InterPro" id="IPR004227">
    <property type="entry name" value="Formiminotransferase_cat"/>
</dbReference>
<dbReference type="AlphaFoldDB" id="A0AAX4NIX0"/>
<dbReference type="InterPro" id="IPR012886">
    <property type="entry name" value="Formiminotransferase_N"/>
</dbReference>
<dbReference type="GO" id="GO:0006547">
    <property type="term" value="P:L-histidine metabolic process"/>
    <property type="evidence" value="ECO:0007669"/>
    <property type="project" value="UniProtKB-KW"/>
</dbReference>
<dbReference type="SMART" id="SM01221">
    <property type="entry name" value="FTCD"/>
    <property type="match status" value="1"/>
</dbReference>
<sequence>MKMVECVPNFSEGRRKEIVDDIVESISAVQGVRILDVEMDQNHNRCVVSFTADQSVAVEAAFRGIKRSSELIDLNKHTGEHPRFGSADVVPFIPLSGSTMEDCIKLARDLGKRVGEELHIPVYMYGEASMKENRKNLEDIRNKNFQYEQLKESIREEKWRPDFGPASMGKEGATIIGARDFLIAYNVNLNSTDLSAGKKIARALRSKDGGLTFVKSLAFFLEDKKQVQISMNLTNFRKTPIYRAFEMVRIEASRFGITIAESEVIGLVPMDALMEASKFYLQLNNFKMDQILEKKVWGE</sequence>
<dbReference type="KEGG" id="omr:OXIME_001712"/>
<dbReference type="GeneID" id="95968450"/>
<dbReference type="GO" id="GO:0030409">
    <property type="term" value="F:glutamate formimidoyltransferase activity"/>
    <property type="evidence" value="ECO:0007669"/>
    <property type="project" value="UniProtKB-EC"/>
</dbReference>
<evidence type="ECO:0000313" key="11">
    <source>
        <dbReference type="EMBL" id="WYY01115.1"/>
    </source>
</evidence>
<feature type="domain" description="Formiminotransferase N-terminal subdomain" evidence="10">
    <location>
        <begin position="2"/>
        <end position="180"/>
    </location>
</feature>
<dbReference type="Proteomes" id="UP001451606">
    <property type="component" value="Chromosome"/>
</dbReference>
<evidence type="ECO:0000256" key="1">
    <source>
        <dbReference type="ARBA" id="ARBA00004496"/>
    </source>
</evidence>
<dbReference type="RefSeq" id="WP_393971435.1">
    <property type="nucleotide sequence ID" value="NZ_CP133772.1"/>
</dbReference>
<dbReference type="InterPro" id="IPR037070">
    <property type="entry name" value="Formiminotransferase_C_sf"/>
</dbReference>
<evidence type="ECO:0000256" key="2">
    <source>
        <dbReference type="ARBA" id="ARBA00005082"/>
    </source>
</evidence>
<evidence type="ECO:0000256" key="5">
    <source>
        <dbReference type="ARBA" id="ARBA00022679"/>
    </source>
</evidence>
<protein>
    <recommendedName>
        <fullName evidence="3">glutamate formimidoyltransferase</fullName>
        <ecNumber evidence="3">2.1.2.5</ecNumber>
    </recommendedName>
</protein>
<organism evidence="11 12">
    <name type="scientific">Oxyplasma meridianum</name>
    <dbReference type="NCBI Taxonomy" id="3073602"/>
    <lineage>
        <taxon>Archaea</taxon>
        <taxon>Methanobacteriati</taxon>
        <taxon>Thermoplasmatota</taxon>
        <taxon>Thermoplasmata</taxon>
        <taxon>Thermoplasmatales</taxon>
        <taxon>Thermoplasmataceae</taxon>
        <taxon>Oxyplasma</taxon>
    </lineage>
</organism>
<feature type="domain" description="Formiminotransferase C-terminal subdomain" evidence="9">
    <location>
        <begin position="181"/>
        <end position="295"/>
    </location>
</feature>
<evidence type="ECO:0000256" key="7">
    <source>
        <dbReference type="ARBA" id="ARBA00022954"/>
    </source>
</evidence>
<keyword evidence="4" id="KW-0963">Cytoplasm</keyword>
<evidence type="ECO:0000259" key="9">
    <source>
        <dbReference type="SMART" id="SM01221"/>
    </source>
</evidence>
<dbReference type="InterPro" id="IPR022384">
    <property type="entry name" value="FormiminoTrfase_cat_dom_sf"/>
</dbReference>
<dbReference type="Gene3D" id="3.30.990.10">
    <property type="entry name" value="Formiminotransferase, N-terminal subdomain"/>
    <property type="match status" value="1"/>
</dbReference>
<dbReference type="InterPro" id="IPR037064">
    <property type="entry name" value="Formiminotransferase_N_sf"/>
</dbReference>
<keyword evidence="5 11" id="KW-0808">Transferase</keyword>
<dbReference type="GO" id="GO:0005542">
    <property type="term" value="F:folic acid binding"/>
    <property type="evidence" value="ECO:0007669"/>
    <property type="project" value="UniProtKB-KW"/>
</dbReference>
<dbReference type="InterPro" id="IPR013802">
    <property type="entry name" value="Formiminotransferase_C"/>
</dbReference>
<gene>
    <name evidence="11" type="primary">ftcD</name>
    <name evidence="11" type="ORF">OXIME_001712</name>
</gene>
<dbReference type="GO" id="GO:0005737">
    <property type="term" value="C:cytoplasm"/>
    <property type="evidence" value="ECO:0007669"/>
    <property type="project" value="UniProtKB-SubCell"/>
</dbReference>
<dbReference type="EMBL" id="CP133772">
    <property type="protein sequence ID" value="WYY01115.1"/>
    <property type="molecule type" value="Genomic_DNA"/>
</dbReference>
<dbReference type="NCBIfam" id="TIGR02024">
    <property type="entry name" value="FtcD"/>
    <property type="match status" value="1"/>
</dbReference>
<dbReference type="SMART" id="SM01222">
    <property type="entry name" value="FTCD_N"/>
    <property type="match status" value="1"/>
</dbReference>
<evidence type="ECO:0000259" key="10">
    <source>
        <dbReference type="SMART" id="SM01222"/>
    </source>
</evidence>
<dbReference type="InterPro" id="IPR051623">
    <property type="entry name" value="FTCD"/>
</dbReference>
<dbReference type="EC" id="2.1.2.5" evidence="3"/>
<dbReference type="PANTHER" id="PTHR12234">
    <property type="entry name" value="FORMIMINOTRANSFERASE-CYCLODEAMINASE"/>
    <property type="match status" value="1"/>
</dbReference>
<keyword evidence="12" id="KW-1185">Reference proteome</keyword>
<keyword evidence="7" id="KW-0290">Folate-binding</keyword>
<feature type="coiled-coil region" evidence="8">
    <location>
        <begin position="130"/>
        <end position="157"/>
    </location>
</feature>
<comment type="subcellular location">
    <subcellularLocation>
        <location evidence="1">Cytoplasm</location>
    </subcellularLocation>
</comment>
<evidence type="ECO:0000256" key="8">
    <source>
        <dbReference type="SAM" id="Coils"/>
    </source>
</evidence>
<evidence type="ECO:0000256" key="3">
    <source>
        <dbReference type="ARBA" id="ARBA00012252"/>
    </source>
</evidence>